<feature type="compositionally biased region" description="Low complexity" evidence="1">
    <location>
        <begin position="222"/>
        <end position="281"/>
    </location>
</feature>
<feature type="transmembrane region" description="Helical" evidence="2">
    <location>
        <begin position="187"/>
        <end position="208"/>
    </location>
</feature>
<organism evidence="3">
    <name type="scientific">Cutibacterium granulosum DSM 20700</name>
    <dbReference type="NCBI Taxonomy" id="1160719"/>
    <lineage>
        <taxon>Bacteria</taxon>
        <taxon>Bacillati</taxon>
        <taxon>Actinomycetota</taxon>
        <taxon>Actinomycetes</taxon>
        <taxon>Propionibacteriales</taxon>
        <taxon>Propionibacteriaceae</taxon>
        <taxon>Cutibacterium</taxon>
    </lineage>
</organism>
<reference evidence="3" key="1">
    <citation type="submission" date="2014-05" db="EMBL/GenBank/DDBJ databases">
        <authorList>
            <person name="Jahns A.C."/>
            <person name="Eilers H."/>
            <person name="Alexeyev O.A."/>
        </authorList>
    </citation>
    <scope>NUCLEOTIDE SEQUENCE [LARGE SCALE GENOMIC DNA]</scope>
    <source>
        <strain evidence="3">DSM 20700</strain>
    </source>
</reference>
<feature type="region of interest" description="Disordered" evidence="1">
    <location>
        <begin position="1"/>
        <end position="22"/>
    </location>
</feature>
<proteinExistence type="predicted"/>
<name>A0A9X5LS91_9ACTN</name>
<dbReference type="EMBL" id="JNBU01000030">
    <property type="protein sequence ID" value="OCT42283.1"/>
    <property type="molecule type" value="Genomic_DNA"/>
</dbReference>
<sequence length="302" mass="31169">MSTTPPADAPQPAPLLPQDPPKVGEFWLDARAADSAAGVAYLAHRSTQRVILVMLCAGAASDGGARDRLAGQVNLLPARMVLARGGQGQDSGRLGHLFQEVADCPAPVDQTPPAPWVALVDDETPYALQEARRILGEVELAHTSQLGRVAGPSFQVHWAKDRAPGTSRSWPLPWPGRHDQAGWSTTVVAWLLTLVIAGLGLLIAVLLFQNVPPTPPPPPVPTSNSSSSSTSSPSSSQQSPSSGGSGSSSPSPQPSDAQSSRPESSSSPSEGSASPTPTSSGEPHDGRPSSSGSPDEHPNGRL</sequence>
<feature type="compositionally biased region" description="Pro residues" evidence="1">
    <location>
        <begin position="7"/>
        <end position="20"/>
    </location>
</feature>
<keyword evidence="2" id="KW-0472">Membrane</keyword>
<keyword evidence="2" id="KW-1133">Transmembrane helix</keyword>
<feature type="region of interest" description="Disordered" evidence="1">
    <location>
        <begin position="216"/>
        <end position="302"/>
    </location>
</feature>
<keyword evidence="2" id="KW-0812">Transmembrane</keyword>
<dbReference type="OrthoDB" id="3728740at2"/>
<dbReference type="RefSeq" id="WP_036957347.1">
    <property type="nucleotide sequence ID" value="NZ_AOSS01000028.1"/>
</dbReference>
<comment type="caution">
    <text evidence="3">The sequence shown here is derived from an EMBL/GenBank/DDBJ whole genome shotgun (WGS) entry which is preliminary data.</text>
</comment>
<accession>A0A9X5LS91</accession>
<dbReference type="AlphaFoldDB" id="A0A9X5LS91"/>
<evidence type="ECO:0000256" key="1">
    <source>
        <dbReference type="SAM" id="MobiDB-lite"/>
    </source>
</evidence>
<evidence type="ECO:0000313" key="3">
    <source>
        <dbReference type="EMBL" id="OCT42283.1"/>
    </source>
</evidence>
<evidence type="ECO:0000256" key="2">
    <source>
        <dbReference type="SAM" id="Phobius"/>
    </source>
</evidence>
<protein>
    <submittedName>
        <fullName evidence="3">Uncharacterized protein</fullName>
    </submittedName>
</protein>
<gene>
    <name evidence="3" type="ORF">L860_11050</name>
</gene>